<comment type="caution">
    <text evidence="6">The sequence shown here is derived from an EMBL/GenBank/DDBJ whole genome shotgun (WGS) entry which is preliminary data.</text>
</comment>
<reference evidence="7" key="1">
    <citation type="submission" date="2017-01" db="EMBL/GenBank/DDBJ databases">
        <authorList>
            <person name="Wang Y."/>
            <person name="White M."/>
            <person name="Kvist S."/>
            <person name="Moncalvo J.-M."/>
        </authorList>
    </citation>
    <scope>NUCLEOTIDE SEQUENCE [LARGE SCALE GENOMIC DNA]</scope>
    <source>
        <strain evidence="7">COL-18-3</strain>
    </source>
</reference>
<evidence type="ECO:0000256" key="4">
    <source>
        <dbReference type="RuleBase" id="RU365026"/>
    </source>
</evidence>
<comment type="subcellular location">
    <subcellularLocation>
        <location evidence="4">Bud</location>
    </subcellularLocation>
    <subcellularLocation>
        <location evidence="4">Bud neck</location>
    </subcellularLocation>
</comment>
<dbReference type="OrthoDB" id="1922221at2759"/>
<accession>A0A1R1PNQ2</accession>
<proteinExistence type="inferred from homology"/>
<comment type="similarity">
    <text evidence="1 4">Belongs to the EXO70 family.</text>
</comment>
<organism evidence="6 7">
    <name type="scientific">Zancudomyces culisetae</name>
    <name type="common">Gut fungus</name>
    <name type="synonym">Smittium culisetae</name>
    <dbReference type="NCBI Taxonomy" id="1213189"/>
    <lineage>
        <taxon>Eukaryota</taxon>
        <taxon>Fungi</taxon>
        <taxon>Fungi incertae sedis</taxon>
        <taxon>Zoopagomycota</taxon>
        <taxon>Kickxellomycotina</taxon>
        <taxon>Harpellomycetes</taxon>
        <taxon>Harpellales</taxon>
        <taxon>Legeriomycetaceae</taxon>
        <taxon>Zancudomyces</taxon>
    </lineage>
</organism>
<dbReference type="GO" id="GO:0005935">
    <property type="term" value="C:cellular bud neck"/>
    <property type="evidence" value="ECO:0007669"/>
    <property type="project" value="UniProtKB-SubCell"/>
</dbReference>
<evidence type="ECO:0000256" key="3">
    <source>
        <dbReference type="ARBA" id="ARBA00022483"/>
    </source>
</evidence>
<sequence length="347" mass="38910">MLQSEQLKCREIIPAAVSERAFEKVFEPAYLAYTGTTQRICKVLLTDLYANLLRAIDVQSALKRGYPGLDRLLRFKKKGLNEIPRMLEQLFLPINGAFSGLIRTLRSPSNKPPVSKEGGIYRPAVISLDLIKNMVEYKSNISEMMFQLGDGHWNETAQEQAASGRAANPNDGTSIFCHYIEDYLSGVGQMVEATSKQFIQPVSMFAFQANNYHYIVKSIRYSTGLSSMLSDKVIAKYEANTLRNRKALMAIWKSCLASFPAMGLGPAEKLDMFNRTFDDLCADIGAFSLPDPDLRGKLTQDTIESLIPQYSKFLEKNMDVLGSGGFRLKYSVSDIEKIIDVIFSSRK</sequence>
<protein>
    <recommendedName>
        <fullName evidence="4">Exocyst complex protein EXO70</fullName>
    </recommendedName>
</protein>
<keyword evidence="2 4" id="KW-0813">Transport</keyword>
<dbReference type="Pfam" id="PF03081">
    <property type="entry name" value="Exo70_C"/>
    <property type="match status" value="1"/>
</dbReference>
<comment type="function">
    <text evidence="4">Involved in the secretory pathway as part of the exocyst complex which tethers secretory vesicles to the sites of exocytosis. Also plays a role in the assembly of the exocyst.</text>
</comment>
<keyword evidence="4" id="KW-0653">Protein transport</keyword>
<gene>
    <name evidence="6" type="ORF">AX774_g3942</name>
</gene>
<evidence type="ECO:0000313" key="6">
    <source>
        <dbReference type="EMBL" id="OMH82571.1"/>
    </source>
</evidence>
<dbReference type="PANTHER" id="PTHR12542">
    <property type="entry name" value="EXOCYST COMPLEX PROTEIN EXO70"/>
    <property type="match status" value="1"/>
</dbReference>
<dbReference type="InterPro" id="IPR004140">
    <property type="entry name" value="Exo70"/>
</dbReference>
<evidence type="ECO:0000313" key="7">
    <source>
        <dbReference type="Proteomes" id="UP000188320"/>
    </source>
</evidence>
<dbReference type="SUPFAM" id="SSF74788">
    <property type="entry name" value="Cullin repeat-like"/>
    <property type="match status" value="1"/>
</dbReference>
<name>A0A1R1PNQ2_ZANCU</name>
<dbReference type="GO" id="GO:0000145">
    <property type="term" value="C:exocyst"/>
    <property type="evidence" value="ECO:0007669"/>
    <property type="project" value="InterPro"/>
</dbReference>
<evidence type="ECO:0000256" key="1">
    <source>
        <dbReference type="ARBA" id="ARBA00006756"/>
    </source>
</evidence>
<dbReference type="Gene3D" id="1.20.1280.170">
    <property type="entry name" value="Exocyst complex component Exo70"/>
    <property type="match status" value="1"/>
</dbReference>
<keyword evidence="7" id="KW-1185">Reference proteome</keyword>
<evidence type="ECO:0000259" key="5">
    <source>
        <dbReference type="Pfam" id="PF03081"/>
    </source>
</evidence>
<evidence type="ECO:0000256" key="2">
    <source>
        <dbReference type="ARBA" id="ARBA00022448"/>
    </source>
</evidence>
<dbReference type="PANTHER" id="PTHR12542:SF41">
    <property type="entry name" value="EXOCYST COMPLEX COMPONENT 7"/>
    <property type="match status" value="1"/>
</dbReference>
<dbReference type="Proteomes" id="UP000188320">
    <property type="component" value="Unassembled WGS sequence"/>
</dbReference>
<dbReference type="GO" id="GO:0006887">
    <property type="term" value="P:exocytosis"/>
    <property type="evidence" value="ECO:0007669"/>
    <property type="project" value="UniProtKB-KW"/>
</dbReference>
<dbReference type="GO" id="GO:0005546">
    <property type="term" value="F:phosphatidylinositol-4,5-bisphosphate binding"/>
    <property type="evidence" value="ECO:0007669"/>
    <property type="project" value="InterPro"/>
</dbReference>
<dbReference type="GO" id="GO:0015031">
    <property type="term" value="P:protein transport"/>
    <property type="evidence" value="ECO:0007669"/>
    <property type="project" value="UniProtKB-KW"/>
</dbReference>
<dbReference type="EMBL" id="LSSK01000636">
    <property type="protein sequence ID" value="OMH82571.1"/>
    <property type="molecule type" value="Genomic_DNA"/>
</dbReference>
<dbReference type="InterPro" id="IPR046364">
    <property type="entry name" value="Exo70_C"/>
</dbReference>
<feature type="domain" description="Exocyst complex subunit Exo70 C-terminal" evidence="5">
    <location>
        <begin position="1"/>
        <end position="340"/>
    </location>
</feature>
<keyword evidence="3 4" id="KW-0268">Exocytosis</keyword>
<dbReference type="AlphaFoldDB" id="A0A1R1PNQ2"/>
<dbReference type="InterPro" id="IPR016159">
    <property type="entry name" value="Cullin_repeat-like_dom_sf"/>
</dbReference>